<gene>
    <name evidence="3" type="ORF">HNQ79_005097</name>
</gene>
<name>A0A7X0LRW6_9ACTN</name>
<reference evidence="3 4" key="1">
    <citation type="submission" date="2020-08" db="EMBL/GenBank/DDBJ databases">
        <title>Genomic Encyclopedia of Type Strains, Phase IV (KMG-IV): sequencing the most valuable type-strain genomes for metagenomic binning, comparative biology and taxonomic classification.</title>
        <authorList>
            <person name="Goeker M."/>
        </authorList>
    </citation>
    <scope>NUCLEOTIDE SEQUENCE [LARGE SCALE GENOMIC DNA]</scope>
    <source>
        <strain evidence="3 4">DSM 40141</strain>
    </source>
</reference>
<proteinExistence type="predicted"/>
<organism evidence="3 4">
    <name type="scientific">Streptomyces candidus</name>
    <dbReference type="NCBI Taxonomy" id="67283"/>
    <lineage>
        <taxon>Bacteria</taxon>
        <taxon>Bacillati</taxon>
        <taxon>Actinomycetota</taxon>
        <taxon>Actinomycetes</taxon>
        <taxon>Kitasatosporales</taxon>
        <taxon>Streptomycetaceae</taxon>
        <taxon>Streptomyces</taxon>
    </lineage>
</organism>
<evidence type="ECO:0000313" key="4">
    <source>
        <dbReference type="Proteomes" id="UP000540423"/>
    </source>
</evidence>
<dbReference type="Gene3D" id="3.30.565.10">
    <property type="entry name" value="Histidine kinase-like ATPase, C-terminal domain"/>
    <property type="match status" value="1"/>
</dbReference>
<evidence type="ECO:0000259" key="2">
    <source>
        <dbReference type="Pfam" id="PF13581"/>
    </source>
</evidence>
<keyword evidence="1" id="KW-0808">Transferase</keyword>
<dbReference type="RefSeq" id="WP_185034823.1">
    <property type="nucleotide sequence ID" value="NZ_BNBN01000006.1"/>
</dbReference>
<keyword evidence="4" id="KW-1185">Reference proteome</keyword>
<evidence type="ECO:0000313" key="3">
    <source>
        <dbReference type="EMBL" id="MBB6438585.1"/>
    </source>
</evidence>
<dbReference type="Pfam" id="PF13581">
    <property type="entry name" value="HATPase_c_2"/>
    <property type="match status" value="1"/>
</dbReference>
<dbReference type="AlphaFoldDB" id="A0A7X0LRW6"/>
<dbReference type="SUPFAM" id="SSF55874">
    <property type="entry name" value="ATPase domain of HSP90 chaperone/DNA topoisomerase II/histidine kinase"/>
    <property type="match status" value="1"/>
</dbReference>
<keyword evidence="1" id="KW-0723">Serine/threonine-protein kinase</keyword>
<protein>
    <submittedName>
        <fullName evidence="3">Anti-sigma regulatory factor (Ser/Thr protein kinase)</fullName>
    </submittedName>
</protein>
<feature type="domain" description="Histidine kinase/HSP90-like ATPase" evidence="2">
    <location>
        <begin position="18"/>
        <end position="128"/>
    </location>
</feature>
<keyword evidence="1" id="KW-0418">Kinase</keyword>
<dbReference type="PANTHER" id="PTHR35526">
    <property type="entry name" value="ANTI-SIGMA-F FACTOR RSBW-RELATED"/>
    <property type="match status" value="1"/>
</dbReference>
<dbReference type="InterPro" id="IPR050267">
    <property type="entry name" value="Anti-sigma-factor_SerPK"/>
</dbReference>
<dbReference type="GO" id="GO:0004674">
    <property type="term" value="F:protein serine/threonine kinase activity"/>
    <property type="evidence" value="ECO:0007669"/>
    <property type="project" value="UniProtKB-KW"/>
</dbReference>
<dbReference type="PANTHER" id="PTHR35526:SF3">
    <property type="entry name" value="ANTI-SIGMA-F FACTOR RSBW"/>
    <property type="match status" value="1"/>
</dbReference>
<dbReference type="CDD" id="cd16936">
    <property type="entry name" value="HATPase_RsbW-like"/>
    <property type="match status" value="1"/>
</dbReference>
<dbReference type="Proteomes" id="UP000540423">
    <property type="component" value="Unassembled WGS sequence"/>
</dbReference>
<dbReference type="InterPro" id="IPR036890">
    <property type="entry name" value="HATPase_C_sf"/>
</dbReference>
<dbReference type="EMBL" id="JACHEM010000014">
    <property type="protein sequence ID" value="MBB6438585.1"/>
    <property type="molecule type" value="Genomic_DNA"/>
</dbReference>
<sequence>MGTVTAVSRVFDGSNSRAVGAARDFTTVFLLRAIVAGTSVGVLLLDRARLVVSELVTNAVKYARGRILLELQVQDEVLLITVADTTPALPVSRAHDPRRIGQHGLEIVRMLCRSVDVTLEPAGKRVTVHLNLH</sequence>
<dbReference type="InterPro" id="IPR003594">
    <property type="entry name" value="HATPase_dom"/>
</dbReference>
<evidence type="ECO:0000256" key="1">
    <source>
        <dbReference type="ARBA" id="ARBA00022527"/>
    </source>
</evidence>
<accession>A0A7X0LRW6</accession>
<comment type="caution">
    <text evidence="3">The sequence shown here is derived from an EMBL/GenBank/DDBJ whole genome shotgun (WGS) entry which is preliminary data.</text>
</comment>